<dbReference type="InterPro" id="IPR001647">
    <property type="entry name" value="HTH_TetR"/>
</dbReference>
<evidence type="ECO:0000256" key="2">
    <source>
        <dbReference type="ARBA" id="ARBA00023125"/>
    </source>
</evidence>
<gene>
    <name evidence="6" type="ORF">A1355_16100</name>
</gene>
<dbReference type="PRINTS" id="PR00455">
    <property type="entry name" value="HTHTETR"/>
</dbReference>
<proteinExistence type="predicted"/>
<evidence type="ECO:0000313" key="6">
    <source>
        <dbReference type="EMBL" id="OAI11438.1"/>
    </source>
</evidence>
<dbReference type="SUPFAM" id="SSF48498">
    <property type="entry name" value="Tetracyclin repressor-like, C-terminal domain"/>
    <property type="match status" value="1"/>
</dbReference>
<dbReference type="InterPro" id="IPR036271">
    <property type="entry name" value="Tet_transcr_reg_TetR-rel_C_sf"/>
</dbReference>
<dbReference type="Pfam" id="PF14246">
    <property type="entry name" value="TetR_C_7"/>
    <property type="match status" value="1"/>
</dbReference>
<evidence type="ECO:0000256" key="4">
    <source>
        <dbReference type="PROSITE-ProRule" id="PRU00335"/>
    </source>
</evidence>
<dbReference type="GO" id="GO:0003700">
    <property type="term" value="F:DNA-binding transcription factor activity"/>
    <property type="evidence" value="ECO:0007669"/>
    <property type="project" value="TreeGrafter"/>
</dbReference>
<evidence type="ECO:0000256" key="1">
    <source>
        <dbReference type="ARBA" id="ARBA00023015"/>
    </source>
</evidence>
<dbReference type="Pfam" id="PF00440">
    <property type="entry name" value="TetR_N"/>
    <property type="match status" value="1"/>
</dbReference>
<accession>A0A177N0E4</accession>
<keyword evidence="2 4" id="KW-0238">DNA-binding</keyword>
<dbReference type="InterPro" id="IPR009057">
    <property type="entry name" value="Homeodomain-like_sf"/>
</dbReference>
<dbReference type="RefSeq" id="WP_064031767.1">
    <property type="nucleotide sequence ID" value="NZ_LUUK01000232.1"/>
</dbReference>
<dbReference type="InterPro" id="IPR039536">
    <property type="entry name" value="TetR_C_Proteobacteria"/>
</dbReference>
<organism evidence="6 7">
    <name type="scientific">Methylomonas koyamae</name>
    <dbReference type="NCBI Taxonomy" id="702114"/>
    <lineage>
        <taxon>Bacteria</taxon>
        <taxon>Pseudomonadati</taxon>
        <taxon>Pseudomonadota</taxon>
        <taxon>Gammaproteobacteria</taxon>
        <taxon>Methylococcales</taxon>
        <taxon>Methylococcaceae</taxon>
        <taxon>Methylomonas</taxon>
    </lineage>
</organism>
<comment type="caution">
    <text evidence="6">The sequence shown here is derived from an EMBL/GenBank/DDBJ whole genome shotgun (WGS) entry which is preliminary data.</text>
</comment>
<dbReference type="Gene3D" id="1.10.357.10">
    <property type="entry name" value="Tetracycline Repressor, domain 2"/>
    <property type="match status" value="1"/>
</dbReference>
<keyword evidence="3" id="KW-0804">Transcription</keyword>
<dbReference type="PANTHER" id="PTHR30055">
    <property type="entry name" value="HTH-TYPE TRANSCRIPTIONAL REGULATOR RUTR"/>
    <property type="match status" value="1"/>
</dbReference>
<dbReference type="FunFam" id="1.10.10.60:FF:000141">
    <property type="entry name" value="TetR family transcriptional regulator"/>
    <property type="match status" value="1"/>
</dbReference>
<name>A0A177N0E4_9GAMM</name>
<dbReference type="Proteomes" id="UP000077628">
    <property type="component" value="Unassembled WGS sequence"/>
</dbReference>
<dbReference type="SUPFAM" id="SSF46689">
    <property type="entry name" value="Homeodomain-like"/>
    <property type="match status" value="1"/>
</dbReference>
<keyword evidence="1" id="KW-0805">Transcription regulation</keyword>
<dbReference type="PANTHER" id="PTHR30055:SF119">
    <property type="entry name" value="NALC"/>
    <property type="match status" value="1"/>
</dbReference>
<dbReference type="OrthoDB" id="8535430at2"/>
<dbReference type="STRING" id="702114.A1355_16100"/>
<dbReference type="InterPro" id="IPR050109">
    <property type="entry name" value="HTH-type_TetR-like_transc_reg"/>
</dbReference>
<dbReference type="PROSITE" id="PS01081">
    <property type="entry name" value="HTH_TETR_1"/>
    <property type="match status" value="1"/>
</dbReference>
<dbReference type="PROSITE" id="PS50977">
    <property type="entry name" value="HTH_TETR_2"/>
    <property type="match status" value="1"/>
</dbReference>
<evidence type="ECO:0000313" key="7">
    <source>
        <dbReference type="Proteomes" id="UP000077628"/>
    </source>
</evidence>
<keyword evidence="7" id="KW-1185">Reference proteome</keyword>
<sequence length="224" mass="25098">MRKKSPERRQTILEAAKIAFEKLGFEGATMSDIATLACVSKATVYGYFSSKNELFLELVESSADHHKGMFQKIYEGESAYLYNDELRLTVALLQPSENVASTLKLVGERVLSTFFTPEKLAVRRMIIAASGSGDVGRLFFERGPGVGMKYLEDYFAAAIKAGRLRPAEPRVVAAHFRGLLESEVSEQWLMNILNELPPDLIHDVVERAVDVFMRAYGPERDQNN</sequence>
<evidence type="ECO:0000259" key="5">
    <source>
        <dbReference type="PROSITE" id="PS50977"/>
    </source>
</evidence>
<protein>
    <recommendedName>
        <fullName evidence="5">HTH tetR-type domain-containing protein</fullName>
    </recommendedName>
</protein>
<reference evidence="7" key="1">
    <citation type="submission" date="2016-03" db="EMBL/GenBank/DDBJ databases">
        <authorList>
            <person name="Heylen K."/>
            <person name="De Vos P."/>
            <person name="Vekeman B."/>
        </authorList>
    </citation>
    <scope>NUCLEOTIDE SEQUENCE [LARGE SCALE GENOMIC DNA]</scope>
    <source>
        <strain evidence="7">R-45383</strain>
    </source>
</reference>
<feature type="DNA-binding region" description="H-T-H motif" evidence="4">
    <location>
        <begin position="29"/>
        <end position="48"/>
    </location>
</feature>
<evidence type="ECO:0000256" key="3">
    <source>
        <dbReference type="ARBA" id="ARBA00023163"/>
    </source>
</evidence>
<dbReference type="AlphaFoldDB" id="A0A177N0E4"/>
<dbReference type="GO" id="GO:0000976">
    <property type="term" value="F:transcription cis-regulatory region binding"/>
    <property type="evidence" value="ECO:0007669"/>
    <property type="project" value="TreeGrafter"/>
</dbReference>
<feature type="domain" description="HTH tetR-type" evidence="5">
    <location>
        <begin position="6"/>
        <end position="66"/>
    </location>
</feature>
<dbReference type="InterPro" id="IPR023772">
    <property type="entry name" value="DNA-bd_HTH_TetR-type_CS"/>
</dbReference>
<dbReference type="EMBL" id="LUUK01000232">
    <property type="protein sequence ID" value="OAI11438.1"/>
    <property type="molecule type" value="Genomic_DNA"/>
</dbReference>